<proteinExistence type="predicted"/>
<organism evidence="2 3">
    <name type="scientific">Patella caerulea</name>
    <name type="common">Rayed Mediterranean limpet</name>
    <dbReference type="NCBI Taxonomy" id="87958"/>
    <lineage>
        <taxon>Eukaryota</taxon>
        <taxon>Metazoa</taxon>
        <taxon>Spiralia</taxon>
        <taxon>Lophotrochozoa</taxon>
        <taxon>Mollusca</taxon>
        <taxon>Gastropoda</taxon>
        <taxon>Patellogastropoda</taxon>
        <taxon>Patelloidea</taxon>
        <taxon>Patellidae</taxon>
        <taxon>Patella</taxon>
    </lineage>
</organism>
<comment type="caution">
    <text evidence="2">The sequence shown here is derived from an EMBL/GenBank/DDBJ whole genome shotgun (WGS) entry which is preliminary data.</text>
</comment>
<feature type="region of interest" description="Disordered" evidence="1">
    <location>
        <begin position="313"/>
        <end position="336"/>
    </location>
</feature>
<evidence type="ECO:0000313" key="2">
    <source>
        <dbReference type="EMBL" id="KAK6194847.1"/>
    </source>
</evidence>
<sequence length="590" mass="67630">MESKLRSDDVMKELLGMQYKEESVFITTSKLPSGKHIIGRMLALCKVPEKGVAQMSRNDASKVVAHEVRADWINKNVYPISEKAIARRLCDDYETFRDFRKTERRTTKKSDIWYKKAANFNRRMVDNAYDVRNLDKQYEKLMEGEFGVMMTREDDEFYQDNCHGPYVATCTATVPKNWLKQKRRVEGRMKSEELKRRDMENEWILQRELDSIELMDCIKQNCEQTDPTFNPIESYRNDLMSSPPITRTSPCHNNPRFPQVMIRTGHRKINESLMRCLVNCLSKYKVTTNDLIGITLQLANTVFGQHWINSCSTDTDSDDASDDETEEEIYSTKRKRNAADRSFTMPSRSCISSYLEDASYMNLEMVAKKMAEKVEEVVTIGLDDTTKAAGHKFFDVKTDHIVISGPEGKECFTTGYMENISHSGKDGAEAYTCKLQSLAILAGTTVDEMKEHVDFWISDRAQDCKKLLQHLDIQPERTLKCCAHLILGVDSAIDKVFRDTETKIGLDKLINCNNILKSASSSVFTVGLIAISKLLSPSHAAHSVSLYSEFKDWLKQKHERHDFKGFVSNRFGRIAELAKTYLLSKNILTP</sequence>
<protein>
    <submittedName>
        <fullName evidence="2">Uncharacterized protein</fullName>
    </submittedName>
</protein>
<dbReference type="EMBL" id="JAZGQO010000001">
    <property type="protein sequence ID" value="KAK6194847.1"/>
    <property type="molecule type" value="Genomic_DNA"/>
</dbReference>
<dbReference type="AlphaFoldDB" id="A0AAN8Q268"/>
<gene>
    <name evidence="2" type="ORF">SNE40_000387</name>
</gene>
<evidence type="ECO:0000256" key="1">
    <source>
        <dbReference type="SAM" id="MobiDB-lite"/>
    </source>
</evidence>
<feature type="compositionally biased region" description="Acidic residues" evidence="1">
    <location>
        <begin position="315"/>
        <end position="329"/>
    </location>
</feature>
<reference evidence="2 3" key="1">
    <citation type="submission" date="2024-01" db="EMBL/GenBank/DDBJ databases">
        <title>The genome of the rayed Mediterranean limpet Patella caerulea (Linnaeus, 1758).</title>
        <authorList>
            <person name="Anh-Thu Weber A."/>
            <person name="Halstead-Nussloch G."/>
        </authorList>
    </citation>
    <scope>NUCLEOTIDE SEQUENCE [LARGE SCALE GENOMIC DNA]</scope>
    <source>
        <strain evidence="2">AATW-2023a</strain>
        <tissue evidence="2">Whole specimen</tissue>
    </source>
</reference>
<name>A0AAN8Q268_PATCE</name>
<accession>A0AAN8Q268</accession>
<evidence type="ECO:0000313" key="3">
    <source>
        <dbReference type="Proteomes" id="UP001347796"/>
    </source>
</evidence>
<dbReference type="Proteomes" id="UP001347796">
    <property type="component" value="Unassembled WGS sequence"/>
</dbReference>
<keyword evidence="3" id="KW-1185">Reference proteome</keyword>